<keyword evidence="2" id="KW-0472">Membrane</keyword>
<dbReference type="Pfam" id="PF01145">
    <property type="entry name" value="Band_7"/>
    <property type="match status" value="1"/>
</dbReference>
<dbReference type="KEGG" id="upv:EJN92_12045"/>
<dbReference type="Gene3D" id="3.30.479.30">
    <property type="entry name" value="Band 7 domain"/>
    <property type="match status" value="1"/>
</dbReference>
<dbReference type="GO" id="GO:0016020">
    <property type="term" value="C:membrane"/>
    <property type="evidence" value="ECO:0007669"/>
    <property type="project" value="UniProtKB-SubCell"/>
</dbReference>
<feature type="transmembrane region" description="Helical" evidence="2">
    <location>
        <begin position="21"/>
        <end position="46"/>
    </location>
</feature>
<protein>
    <submittedName>
        <fullName evidence="4">SPFH domain-containing protein</fullName>
    </submittedName>
</protein>
<evidence type="ECO:0000313" key="5">
    <source>
        <dbReference type="Proteomes" id="UP000275663"/>
    </source>
</evidence>
<dbReference type="PANTHER" id="PTHR43446:SF1">
    <property type="entry name" value="BAND 7 DOMAIN-CONTAINING PROTEIN"/>
    <property type="match status" value="1"/>
</dbReference>
<comment type="subcellular location">
    <subcellularLocation>
        <location evidence="1">Membrane</location>
        <topology evidence="1">Single-pass membrane protein</topology>
    </subcellularLocation>
</comment>
<dbReference type="CDD" id="cd03402">
    <property type="entry name" value="SPFH_like_u2"/>
    <property type="match status" value="1"/>
</dbReference>
<dbReference type="SUPFAM" id="SSF117892">
    <property type="entry name" value="Band 7/SPFH domain"/>
    <property type="match status" value="1"/>
</dbReference>
<sequence length="306" mass="33645">MNATVKPSVRKLVQERTLSSMDGYLMIVVGLALILGGAYAMLVLLAGTPDPGAVAVLFRLGLMLLGVFCLSGMYMLQPNEAALLSLFGQYKGTDRSEGLRWANPFFAKRKLSLRARTLNTPPLKVNDKRGNPVEIGAAIVWRVEETALAIYNVDDFERFVNVQAEAALRHLASQYAYDDGEDLHEGETTLRAGMEVVANAMRIELHSRFAAAGIDVEDAKLTHLAYAQEIAQVMLRRQQAEAIISARKKIVHGAVSMVEEALRGLSERKIVELDDERKAAMVSNLLVVLCSDKETQPIINTGTLYN</sequence>
<proteinExistence type="predicted"/>
<accession>A0A3Q9BRH8</accession>
<reference evidence="4 5" key="1">
    <citation type="journal article" date="2011" name="Int. J. Syst. Evol. Microbiol.">
        <title>Description of Undibacterium oligocarboniphilum sp. nov., isolated from purified water, and Undibacterium pigrum strain CCUG 49012 as the type strain of Undibacterium parvum sp. nov., and emended descriptions of the genus Undibacterium and the species Undibacterium pigrum.</title>
        <authorList>
            <person name="Eder W."/>
            <person name="Wanner G."/>
            <person name="Ludwig W."/>
            <person name="Busse H.J."/>
            <person name="Ziemke-Kageler F."/>
            <person name="Lang E."/>
        </authorList>
    </citation>
    <scope>NUCLEOTIDE SEQUENCE [LARGE SCALE GENOMIC DNA]</scope>
    <source>
        <strain evidence="4 5">DSM 23061</strain>
    </source>
</reference>
<dbReference type="RefSeq" id="WP_126128048.1">
    <property type="nucleotide sequence ID" value="NZ_CP034464.1"/>
</dbReference>
<dbReference type="OrthoDB" id="9813479at2"/>
<dbReference type="EMBL" id="CP034464">
    <property type="protein sequence ID" value="AZP12669.1"/>
    <property type="molecule type" value="Genomic_DNA"/>
</dbReference>
<dbReference type="InterPro" id="IPR001107">
    <property type="entry name" value="Band_7"/>
</dbReference>
<keyword evidence="2" id="KW-1133">Transmembrane helix</keyword>
<dbReference type="Proteomes" id="UP000275663">
    <property type="component" value="Chromosome"/>
</dbReference>
<evidence type="ECO:0000313" key="4">
    <source>
        <dbReference type="EMBL" id="AZP12669.1"/>
    </source>
</evidence>
<keyword evidence="2" id="KW-0812">Transmembrane</keyword>
<dbReference type="PANTHER" id="PTHR43446">
    <property type="entry name" value="MEMBRANE PROTEIN-RELATED"/>
    <property type="match status" value="1"/>
</dbReference>
<gene>
    <name evidence="4" type="ORF">EJN92_12045</name>
</gene>
<evidence type="ECO:0000256" key="1">
    <source>
        <dbReference type="ARBA" id="ARBA00004167"/>
    </source>
</evidence>
<dbReference type="SMART" id="SM00244">
    <property type="entry name" value="PHB"/>
    <property type="match status" value="1"/>
</dbReference>
<dbReference type="AlphaFoldDB" id="A0A3Q9BRH8"/>
<feature type="transmembrane region" description="Helical" evidence="2">
    <location>
        <begin position="52"/>
        <end position="76"/>
    </location>
</feature>
<feature type="domain" description="Band 7" evidence="3">
    <location>
        <begin position="71"/>
        <end position="238"/>
    </location>
</feature>
<evidence type="ECO:0000259" key="3">
    <source>
        <dbReference type="SMART" id="SM00244"/>
    </source>
</evidence>
<name>A0A3Q9BRH8_9BURK</name>
<keyword evidence="5" id="KW-1185">Reference proteome</keyword>
<organism evidence="4 5">
    <name type="scientific">Undibacterium parvum</name>
    <dbReference type="NCBI Taxonomy" id="401471"/>
    <lineage>
        <taxon>Bacteria</taxon>
        <taxon>Pseudomonadati</taxon>
        <taxon>Pseudomonadota</taxon>
        <taxon>Betaproteobacteria</taxon>
        <taxon>Burkholderiales</taxon>
        <taxon>Oxalobacteraceae</taxon>
        <taxon>Undibacterium</taxon>
    </lineage>
</organism>
<dbReference type="InterPro" id="IPR036013">
    <property type="entry name" value="Band_7/SPFH_dom_sf"/>
</dbReference>
<evidence type="ECO:0000256" key="2">
    <source>
        <dbReference type="SAM" id="Phobius"/>
    </source>
</evidence>